<proteinExistence type="predicted"/>
<organism evidence="4 5">
    <name type="scientific">Neptunicoccus cionae</name>
    <dbReference type="NCBI Taxonomy" id="2035344"/>
    <lineage>
        <taxon>Bacteria</taxon>
        <taxon>Pseudomonadati</taxon>
        <taxon>Pseudomonadota</taxon>
        <taxon>Alphaproteobacteria</taxon>
        <taxon>Rhodobacterales</taxon>
        <taxon>Paracoccaceae</taxon>
        <taxon>Neptunicoccus</taxon>
    </lineage>
</organism>
<feature type="domain" description="YhaN AAA" evidence="3">
    <location>
        <begin position="1"/>
        <end position="83"/>
    </location>
</feature>
<reference evidence="4" key="1">
    <citation type="journal article" date="2014" name="Int. J. Syst. Evol. Microbiol.">
        <title>Complete genome sequence of Corynebacterium casei LMG S-19264T (=DSM 44701T), isolated from a smear-ripened cheese.</title>
        <authorList>
            <consortium name="US DOE Joint Genome Institute (JGI-PGF)"/>
            <person name="Walter F."/>
            <person name="Albersmeier A."/>
            <person name="Kalinowski J."/>
            <person name="Ruckert C."/>
        </authorList>
    </citation>
    <scope>NUCLEOTIDE SEQUENCE</scope>
    <source>
        <strain evidence="4">CGMCC 1.15880</strain>
    </source>
</reference>
<name>A0A916VMY0_9RHOB</name>
<dbReference type="RefSeq" id="WP_188670615.1">
    <property type="nucleotide sequence ID" value="NZ_BMKA01000001.1"/>
</dbReference>
<dbReference type="InterPro" id="IPR038734">
    <property type="entry name" value="YhaN_AAA"/>
</dbReference>
<evidence type="ECO:0000313" key="5">
    <source>
        <dbReference type="Proteomes" id="UP000628017"/>
    </source>
</evidence>
<evidence type="ECO:0000256" key="2">
    <source>
        <dbReference type="SAM" id="MobiDB-lite"/>
    </source>
</evidence>
<evidence type="ECO:0000313" key="4">
    <source>
        <dbReference type="EMBL" id="GGA08229.1"/>
    </source>
</evidence>
<dbReference type="Proteomes" id="UP000628017">
    <property type="component" value="Unassembled WGS sequence"/>
</dbReference>
<dbReference type="Pfam" id="PF13514">
    <property type="entry name" value="AAA_27"/>
    <property type="match status" value="1"/>
</dbReference>
<dbReference type="AlphaFoldDB" id="A0A916VMY0"/>
<comment type="caution">
    <text evidence="4">The sequence shown here is derived from an EMBL/GenBank/DDBJ whole genome shotgun (WGS) entry which is preliminary data.</text>
</comment>
<dbReference type="SUPFAM" id="SSF52540">
    <property type="entry name" value="P-loop containing nucleoside triphosphate hydrolases"/>
    <property type="match status" value="1"/>
</dbReference>
<evidence type="ECO:0000259" key="3">
    <source>
        <dbReference type="Pfam" id="PF13514"/>
    </source>
</evidence>
<dbReference type="PANTHER" id="PTHR41259">
    <property type="entry name" value="DOUBLE-STRAND BREAK REPAIR RAD50 ATPASE, PUTATIVE-RELATED"/>
    <property type="match status" value="1"/>
</dbReference>
<reference evidence="4" key="2">
    <citation type="submission" date="2020-09" db="EMBL/GenBank/DDBJ databases">
        <authorList>
            <person name="Sun Q."/>
            <person name="Zhou Y."/>
        </authorList>
    </citation>
    <scope>NUCLEOTIDE SEQUENCE</scope>
    <source>
        <strain evidence="4">CGMCC 1.15880</strain>
    </source>
</reference>
<gene>
    <name evidence="4" type="ORF">GCM10011498_05160</name>
</gene>
<dbReference type="EMBL" id="BMKA01000001">
    <property type="protein sequence ID" value="GGA08229.1"/>
    <property type="molecule type" value="Genomic_DNA"/>
</dbReference>
<feature type="region of interest" description="Disordered" evidence="2">
    <location>
        <begin position="238"/>
        <end position="261"/>
    </location>
</feature>
<sequence>MKLRSLSLTNVRKFGGKTATIRDIGDGVTVISEANEFGKSTFFDALHALFFAKYSGMGKDLKSLQPHSGGAVKISAEIEIPSGRFVIEKSFLAQKRASVSKAGGALVAQDDEAESWIAALMDNGLNGPAGLLWVRQGTTGLEPVADKTEKERLLGARRDLLSSVAGEIDKVTGGRRMDRVLARCQDELSKLATASGKARANGPWKQLQDEITHLEAREAELSTLRQELSDNLAGRKTCESELARTSEPDARNQRKEALASAQERYKEAQSHATKCEQVQKDLDLKHLQSDAAQATLNALLQAGDQLQKAQQEDADLQGALDTAKQDLEAAQKQGQQAEARLKQAQGAVKSLREQEKAAQQAVQSRQAREQVKQLVERLEKGETHQQALEDAKARLDDIVITPALMQTVTKAQNRLQQATAMAEAQSVTITLRYSGAARVCVEGQDVRADEALPVPSRRNFDLPGIGSMVVDPGRREDSDQAAEELKQAQAGFEAALQKAQVASVEEAHTALAARQEAAQRKDLAEGVIGSLVPEGMEALRGSLAKARLAADAVPAGKDEGAYDLDGLAIALENAEAEESEARAGYERCRDVFTRAREAEGLMREKRGRAGAALVQAKAAYGDADSFEDRKSAAARQASIAQTAAQDAKEALSILQQNAPNLDTAAADLKRASTVVENAEKRIGQLRSQLVEYNAHIKARAEDGVEEKLEEVKGKLETARTREARYSREVASLNLLVAELEGRRTQARDVYFGPVQQELQPLLSILHDDAALEFDSSRLLPNGLERGGQHEELDALSGGTQEQIAILTRLAFARLFARQGHPMPIILDDALVYSDDDRIVKMFTALHRVATDLQVIVFSCRQMAFAQLGGEQPELVIEQMA</sequence>
<protein>
    <submittedName>
        <fullName evidence="4">GTP-binding protein</fullName>
    </submittedName>
</protein>
<feature type="coiled-coil region" evidence="1">
    <location>
        <begin position="661"/>
        <end position="728"/>
    </location>
</feature>
<accession>A0A916VMY0</accession>
<dbReference type="PANTHER" id="PTHR41259:SF1">
    <property type="entry name" value="DOUBLE-STRAND BREAK REPAIR RAD50 ATPASE, PUTATIVE-RELATED"/>
    <property type="match status" value="1"/>
</dbReference>
<dbReference type="InterPro" id="IPR027417">
    <property type="entry name" value="P-loop_NTPase"/>
</dbReference>
<dbReference type="Gene3D" id="3.40.50.300">
    <property type="entry name" value="P-loop containing nucleotide triphosphate hydrolases"/>
    <property type="match status" value="2"/>
</dbReference>
<keyword evidence="1" id="KW-0175">Coiled coil</keyword>
<evidence type="ECO:0000256" key="1">
    <source>
        <dbReference type="SAM" id="Coils"/>
    </source>
</evidence>
<keyword evidence="5" id="KW-1185">Reference proteome</keyword>